<evidence type="ECO:0000313" key="2">
    <source>
        <dbReference type="EMBL" id="CCE72040.1"/>
    </source>
</evidence>
<dbReference type="ExpressionAtlas" id="H2KML3">
    <property type="expression patterns" value="baseline"/>
</dbReference>
<evidence type="ECO:0000313" key="3">
    <source>
        <dbReference type="Proteomes" id="UP000001940"/>
    </source>
</evidence>
<dbReference type="EMBL" id="BX284604">
    <property type="protein sequence ID" value="CCE72040.1"/>
    <property type="molecule type" value="Genomic_DNA"/>
</dbReference>
<proteinExistence type="predicted"/>
<dbReference type="CTD" id="13210326"/>
<dbReference type="WormBase" id="Y116A8A.150b">
    <property type="protein sequence ID" value="CE46701"/>
    <property type="gene ID" value="WBGene00219241"/>
</dbReference>
<gene>
    <name evidence="2" type="ORF">CELE_Y116A8A.150</name>
    <name evidence="2 4" type="ORF">Y116A8A.150</name>
</gene>
<sequence length="53" mass="5791">MEQKGTVRCVGYSSKGCLDGGTVGRRSDGRVTAATTHEAKRRSHRKVKNWSAI</sequence>
<feature type="region of interest" description="Disordered" evidence="1">
    <location>
        <begin position="29"/>
        <end position="53"/>
    </location>
</feature>
<dbReference type="GeneID" id="13210326"/>
<organism evidence="2 3">
    <name type="scientific">Caenorhabditis elegans</name>
    <dbReference type="NCBI Taxonomy" id="6239"/>
    <lineage>
        <taxon>Eukaryota</taxon>
        <taxon>Metazoa</taxon>
        <taxon>Ecdysozoa</taxon>
        <taxon>Nematoda</taxon>
        <taxon>Chromadorea</taxon>
        <taxon>Rhabditida</taxon>
        <taxon>Rhabditina</taxon>
        <taxon>Rhabditomorpha</taxon>
        <taxon>Rhabditoidea</taxon>
        <taxon>Rhabditidae</taxon>
        <taxon>Peloderinae</taxon>
        <taxon>Caenorhabditis</taxon>
    </lineage>
</organism>
<protein>
    <submittedName>
        <fullName evidence="2">Uncharacterized protein</fullName>
    </submittedName>
</protein>
<dbReference type="Bgee" id="WBGene00219241">
    <property type="expression patterns" value="Expressed in pharyngeal muscle cell (C elegans) and 3 other cell types or tissues"/>
</dbReference>
<dbReference type="RefSeq" id="NP_001255904.1">
    <property type="nucleotide sequence ID" value="NM_001268975.1"/>
</dbReference>
<name>H2KML3_CAEEL</name>
<evidence type="ECO:0000256" key="1">
    <source>
        <dbReference type="SAM" id="MobiDB-lite"/>
    </source>
</evidence>
<accession>H2KML3</accession>
<keyword evidence="3" id="KW-1185">Reference proteome</keyword>
<reference evidence="2 3" key="1">
    <citation type="journal article" date="1998" name="Science">
        <title>Genome sequence of the nematode C. elegans: a platform for investigating biology.</title>
        <authorList>
            <consortium name="The C. elegans sequencing consortium"/>
            <person name="Sulson J.E."/>
            <person name="Waterston R."/>
        </authorList>
    </citation>
    <scope>NUCLEOTIDE SEQUENCE [LARGE SCALE GENOMIC DNA]</scope>
    <source>
        <strain evidence="2 3">Bristol N2</strain>
    </source>
</reference>
<evidence type="ECO:0000313" key="4">
    <source>
        <dbReference type="WormBase" id="Y116A8A.150b"/>
    </source>
</evidence>
<dbReference type="AlphaFoldDB" id="H2KML3"/>
<dbReference type="Proteomes" id="UP000001940">
    <property type="component" value="Chromosome IV"/>
</dbReference>
<dbReference type="AGR" id="WB:WBGene00219241"/>
<feature type="compositionally biased region" description="Basic residues" evidence="1">
    <location>
        <begin position="39"/>
        <end position="53"/>
    </location>
</feature>